<evidence type="ECO:0000256" key="2">
    <source>
        <dbReference type="ARBA" id="ARBA00005560"/>
    </source>
</evidence>
<keyword evidence="3" id="KW-0805">Transcription regulation</keyword>
<evidence type="ECO:0000256" key="4">
    <source>
        <dbReference type="ARBA" id="ARBA00023125"/>
    </source>
</evidence>
<evidence type="ECO:0008006" key="9">
    <source>
        <dbReference type="Google" id="ProtNLM"/>
    </source>
</evidence>
<evidence type="ECO:0000256" key="5">
    <source>
        <dbReference type="ARBA" id="ARBA00023163"/>
    </source>
</evidence>
<dbReference type="EMBL" id="CAJNOJ010000012">
    <property type="protein sequence ID" value="CAF0793122.1"/>
    <property type="molecule type" value="Genomic_DNA"/>
</dbReference>
<dbReference type="Pfam" id="PF00352">
    <property type="entry name" value="TBP"/>
    <property type="match status" value="2"/>
</dbReference>
<gene>
    <name evidence="7" type="ORF">EDS130_LOCUS4448</name>
</gene>
<evidence type="ECO:0000313" key="8">
    <source>
        <dbReference type="Proteomes" id="UP000663852"/>
    </source>
</evidence>
<dbReference type="GO" id="GO:0005634">
    <property type="term" value="C:nucleus"/>
    <property type="evidence" value="ECO:0007669"/>
    <property type="project" value="UniProtKB-SubCell"/>
</dbReference>
<proteinExistence type="inferred from homology"/>
<keyword evidence="5" id="KW-0804">Transcription</keyword>
<dbReference type="FunFam" id="3.30.310.10:FF:000005">
    <property type="entry name" value="TATA box-binding protein-like 1"/>
    <property type="match status" value="1"/>
</dbReference>
<dbReference type="OrthoDB" id="2127950at2759"/>
<dbReference type="Proteomes" id="UP000663852">
    <property type="component" value="Unassembled WGS sequence"/>
</dbReference>
<reference evidence="7" key="1">
    <citation type="submission" date="2021-02" db="EMBL/GenBank/DDBJ databases">
        <authorList>
            <person name="Nowell W R."/>
        </authorList>
    </citation>
    <scope>NUCLEOTIDE SEQUENCE</scope>
</reference>
<keyword evidence="6" id="KW-0539">Nucleus</keyword>
<evidence type="ECO:0000313" key="7">
    <source>
        <dbReference type="EMBL" id="CAF0793122.1"/>
    </source>
</evidence>
<comment type="subcellular location">
    <subcellularLocation>
        <location evidence="1">Nucleus</location>
    </subcellularLocation>
</comment>
<dbReference type="InterPro" id="IPR012295">
    <property type="entry name" value="TBP_dom_sf"/>
</dbReference>
<keyword evidence="4" id="KW-0238">DNA-binding</keyword>
<dbReference type="InterPro" id="IPR000814">
    <property type="entry name" value="TBP"/>
</dbReference>
<dbReference type="PRINTS" id="PR00686">
    <property type="entry name" value="TIFACTORIID"/>
</dbReference>
<comment type="similarity">
    <text evidence="2">Belongs to the TBP family.</text>
</comment>
<name>A0A813S9D8_ADIRI</name>
<dbReference type="PANTHER" id="PTHR10126">
    <property type="entry name" value="TATA-BOX BINDING PROTEIN"/>
    <property type="match status" value="1"/>
</dbReference>
<evidence type="ECO:0000256" key="1">
    <source>
        <dbReference type="ARBA" id="ARBA00004123"/>
    </source>
</evidence>
<dbReference type="SUPFAM" id="SSF55945">
    <property type="entry name" value="TATA-box binding protein-like"/>
    <property type="match status" value="2"/>
</dbReference>
<sequence>MINIKCWKMQCYKYEQIEEDQCDSRNNDCVNDLRRNAALVVINSLFHDIFDHFQIMNTPNNHHTLVSSSPTNPSWRLTTPTPTVVSLINEYSPTIYMASQPSSSTTTATTTTTLIRQSLHTVRQVSPACILINNSNTTITGQVPSISSSSSVNISNLQSSVCIDTSSLGRLATPAISEPVEEKTSSAITDVDAPNNSQDPEIELFVNNIVCTFALGCKLNLRKIAMEAANVIYNRGHAMVLMKIRKPYCSANVWSSGKVTVTGTTSEDDAQRAARRVARCLQRLGFKTKFRNYRIVNCLATCSMPWQIDIVKLSQMYPECVSYEPEIHPGATVRLNDKAVLKVFTTGSVTLTAPSVERINTAINEFYPQLFECRRPSLKNE</sequence>
<dbReference type="Gene3D" id="3.30.310.10">
    <property type="entry name" value="TATA-Binding Protein"/>
    <property type="match status" value="2"/>
</dbReference>
<dbReference type="GO" id="GO:0003677">
    <property type="term" value="F:DNA binding"/>
    <property type="evidence" value="ECO:0007669"/>
    <property type="project" value="UniProtKB-KW"/>
</dbReference>
<comment type="caution">
    <text evidence="7">The sequence shown here is derived from an EMBL/GenBank/DDBJ whole genome shotgun (WGS) entry which is preliminary data.</text>
</comment>
<accession>A0A813S9D8</accession>
<evidence type="ECO:0000256" key="6">
    <source>
        <dbReference type="ARBA" id="ARBA00023242"/>
    </source>
</evidence>
<evidence type="ECO:0000256" key="3">
    <source>
        <dbReference type="ARBA" id="ARBA00023015"/>
    </source>
</evidence>
<dbReference type="GO" id="GO:0006352">
    <property type="term" value="P:DNA-templated transcription initiation"/>
    <property type="evidence" value="ECO:0007669"/>
    <property type="project" value="InterPro"/>
</dbReference>
<dbReference type="AlphaFoldDB" id="A0A813S9D8"/>
<organism evidence="7 8">
    <name type="scientific">Adineta ricciae</name>
    <name type="common">Rotifer</name>
    <dbReference type="NCBI Taxonomy" id="249248"/>
    <lineage>
        <taxon>Eukaryota</taxon>
        <taxon>Metazoa</taxon>
        <taxon>Spiralia</taxon>
        <taxon>Gnathifera</taxon>
        <taxon>Rotifera</taxon>
        <taxon>Eurotatoria</taxon>
        <taxon>Bdelloidea</taxon>
        <taxon>Adinetida</taxon>
        <taxon>Adinetidae</taxon>
        <taxon>Adineta</taxon>
    </lineage>
</organism>
<protein>
    <recommendedName>
        <fullName evidence="9">TATA box-binding protein-like 1</fullName>
    </recommendedName>
</protein>